<dbReference type="Proteomes" id="UP000581087">
    <property type="component" value="Unassembled WGS sequence"/>
</dbReference>
<dbReference type="AlphaFoldDB" id="A0A852S906"/>
<sequence length="66" mass="7292">MVFVTLLELDALFEGVEPDPDEELLLDPDPLLDPESDEPEPDDVVDAPDDVLAASVDEEVDRESVR</sequence>
<accession>A0A852S906</accession>
<proteinExistence type="predicted"/>
<name>A0A852S906_9MICO</name>
<dbReference type="EMBL" id="JACCBI010000001">
    <property type="protein sequence ID" value="NYD68696.1"/>
    <property type="molecule type" value="Genomic_DNA"/>
</dbReference>
<evidence type="ECO:0000313" key="3">
    <source>
        <dbReference type="Proteomes" id="UP000581087"/>
    </source>
</evidence>
<feature type="region of interest" description="Disordered" evidence="1">
    <location>
        <begin position="18"/>
        <end position="47"/>
    </location>
</feature>
<gene>
    <name evidence="2" type="ORF">BJ972_003215</name>
</gene>
<evidence type="ECO:0000256" key="1">
    <source>
        <dbReference type="SAM" id="MobiDB-lite"/>
    </source>
</evidence>
<reference evidence="2 3" key="1">
    <citation type="submission" date="2020-07" db="EMBL/GenBank/DDBJ databases">
        <title>Sequencing the genomes of 1000 actinobacteria strains.</title>
        <authorList>
            <person name="Klenk H.-P."/>
        </authorList>
    </citation>
    <scope>NUCLEOTIDE SEQUENCE [LARGE SCALE GENOMIC DNA]</scope>
    <source>
        <strain evidence="2 3">DSM 23870</strain>
    </source>
</reference>
<evidence type="ECO:0000313" key="2">
    <source>
        <dbReference type="EMBL" id="NYD68696.1"/>
    </source>
</evidence>
<organism evidence="2 3">
    <name type="scientific">Agromyces atrinae</name>
    <dbReference type="NCBI Taxonomy" id="592376"/>
    <lineage>
        <taxon>Bacteria</taxon>
        <taxon>Bacillati</taxon>
        <taxon>Actinomycetota</taxon>
        <taxon>Actinomycetes</taxon>
        <taxon>Micrococcales</taxon>
        <taxon>Microbacteriaceae</taxon>
        <taxon>Agromyces</taxon>
    </lineage>
</organism>
<comment type="caution">
    <text evidence="2">The sequence shown here is derived from an EMBL/GenBank/DDBJ whole genome shotgun (WGS) entry which is preliminary data.</text>
</comment>
<dbReference type="RefSeq" id="WP_306457514.1">
    <property type="nucleotide sequence ID" value="NZ_JACCBI010000001.1"/>
</dbReference>
<protein>
    <submittedName>
        <fullName evidence="2">Uncharacterized protein</fullName>
    </submittedName>
</protein>